<dbReference type="HOGENOM" id="CLU_1139649_0_0_1"/>
<gene>
    <name evidence="1" type="ORF">SELMODRAFT_406946</name>
</gene>
<dbReference type="EMBL" id="GL377571">
    <property type="protein sequence ID" value="EFJ33270.1"/>
    <property type="molecule type" value="Genomic_DNA"/>
</dbReference>
<proteinExistence type="predicted"/>
<sequence length="244" mass="27482">MACIDRCFALGSSKGVLLDPELYWLVDGKPLLKCKVLLVASPKLIDFQEFYKDARTPQVFLPVWSAAEIALAWQEVFDPIQFMDSRSSREADYGQWPPVSQHGAPMLYPEHFLQVSTRVGVSTLERWSEGRTTKFGEVVEVEKLDDLQHPIPVNRTIWLESPVEETVNTFTIRTLPGKSVRGTSTTAIRSGAFLLEGHFVAVASELAESDGVHWHSSSGQRFIRKEVIRTEGNRIGDARIIRKL</sequence>
<dbReference type="Proteomes" id="UP000001514">
    <property type="component" value="Unassembled WGS sequence"/>
</dbReference>
<evidence type="ECO:0000313" key="2">
    <source>
        <dbReference type="Proteomes" id="UP000001514"/>
    </source>
</evidence>
<organism evidence="2">
    <name type="scientific">Selaginella moellendorffii</name>
    <name type="common">Spikemoss</name>
    <dbReference type="NCBI Taxonomy" id="88036"/>
    <lineage>
        <taxon>Eukaryota</taxon>
        <taxon>Viridiplantae</taxon>
        <taxon>Streptophyta</taxon>
        <taxon>Embryophyta</taxon>
        <taxon>Tracheophyta</taxon>
        <taxon>Lycopodiopsida</taxon>
        <taxon>Selaginellales</taxon>
        <taxon>Selaginellaceae</taxon>
        <taxon>Selaginella</taxon>
    </lineage>
</organism>
<accession>D8R3F5</accession>
<reference evidence="1 2" key="1">
    <citation type="journal article" date="2011" name="Science">
        <title>The Selaginella genome identifies genetic changes associated with the evolution of vascular plants.</title>
        <authorList>
            <person name="Banks J.A."/>
            <person name="Nishiyama T."/>
            <person name="Hasebe M."/>
            <person name="Bowman J.L."/>
            <person name="Gribskov M."/>
            <person name="dePamphilis C."/>
            <person name="Albert V.A."/>
            <person name="Aono N."/>
            <person name="Aoyama T."/>
            <person name="Ambrose B.A."/>
            <person name="Ashton N.W."/>
            <person name="Axtell M.J."/>
            <person name="Barker E."/>
            <person name="Barker M.S."/>
            <person name="Bennetzen J.L."/>
            <person name="Bonawitz N.D."/>
            <person name="Chapple C."/>
            <person name="Cheng C."/>
            <person name="Correa L.G."/>
            <person name="Dacre M."/>
            <person name="DeBarry J."/>
            <person name="Dreyer I."/>
            <person name="Elias M."/>
            <person name="Engstrom E.M."/>
            <person name="Estelle M."/>
            <person name="Feng L."/>
            <person name="Finet C."/>
            <person name="Floyd S.K."/>
            <person name="Frommer W.B."/>
            <person name="Fujita T."/>
            <person name="Gramzow L."/>
            <person name="Gutensohn M."/>
            <person name="Harholt J."/>
            <person name="Hattori M."/>
            <person name="Heyl A."/>
            <person name="Hirai T."/>
            <person name="Hiwatashi Y."/>
            <person name="Ishikawa M."/>
            <person name="Iwata M."/>
            <person name="Karol K.G."/>
            <person name="Koehler B."/>
            <person name="Kolukisaoglu U."/>
            <person name="Kubo M."/>
            <person name="Kurata T."/>
            <person name="Lalonde S."/>
            <person name="Li K."/>
            <person name="Li Y."/>
            <person name="Litt A."/>
            <person name="Lyons E."/>
            <person name="Manning G."/>
            <person name="Maruyama T."/>
            <person name="Michael T.P."/>
            <person name="Mikami K."/>
            <person name="Miyazaki S."/>
            <person name="Morinaga S."/>
            <person name="Murata T."/>
            <person name="Mueller-Roeber B."/>
            <person name="Nelson D.R."/>
            <person name="Obara M."/>
            <person name="Oguri Y."/>
            <person name="Olmstead R.G."/>
            <person name="Onodera N."/>
            <person name="Petersen B.L."/>
            <person name="Pils B."/>
            <person name="Prigge M."/>
            <person name="Rensing S.A."/>
            <person name="Riano-Pachon D.M."/>
            <person name="Roberts A.W."/>
            <person name="Sato Y."/>
            <person name="Scheller H.V."/>
            <person name="Schulz B."/>
            <person name="Schulz C."/>
            <person name="Shakirov E.V."/>
            <person name="Shibagaki N."/>
            <person name="Shinohara N."/>
            <person name="Shippen D.E."/>
            <person name="Soerensen I."/>
            <person name="Sotooka R."/>
            <person name="Sugimoto N."/>
            <person name="Sugita M."/>
            <person name="Sumikawa N."/>
            <person name="Tanurdzic M."/>
            <person name="Theissen G."/>
            <person name="Ulvskov P."/>
            <person name="Wakazuki S."/>
            <person name="Weng J.K."/>
            <person name="Willats W.W."/>
            <person name="Wipf D."/>
            <person name="Wolf P.G."/>
            <person name="Yang L."/>
            <person name="Zimmer A.D."/>
            <person name="Zhu Q."/>
            <person name="Mitros T."/>
            <person name="Hellsten U."/>
            <person name="Loque D."/>
            <person name="Otillar R."/>
            <person name="Salamov A."/>
            <person name="Schmutz J."/>
            <person name="Shapiro H."/>
            <person name="Lindquist E."/>
            <person name="Lucas S."/>
            <person name="Rokhsar D."/>
            <person name="Grigoriev I.V."/>
        </authorList>
    </citation>
    <scope>NUCLEOTIDE SEQUENCE [LARGE SCALE GENOMIC DNA]</scope>
</reference>
<dbReference type="KEGG" id="smo:SELMODRAFT_406946"/>
<name>D8R3F5_SELML</name>
<keyword evidence="2" id="KW-1185">Reference proteome</keyword>
<protein>
    <submittedName>
        <fullName evidence="1">Uncharacterized protein</fullName>
    </submittedName>
</protein>
<dbReference type="InParanoid" id="D8R3F5"/>
<dbReference type="Gramene" id="EFJ33270">
    <property type="protein sequence ID" value="EFJ33270"/>
    <property type="gene ID" value="SELMODRAFT_406946"/>
</dbReference>
<evidence type="ECO:0000313" key="1">
    <source>
        <dbReference type="EMBL" id="EFJ33270.1"/>
    </source>
</evidence>
<dbReference type="AlphaFoldDB" id="D8R3F5"/>